<dbReference type="NCBIfam" id="NF009438">
    <property type="entry name" value="PRK12797.1"/>
    <property type="match status" value="1"/>
</dbReference>
<dbReference type="GO" id="GO:0005886">
    <property type="term" value="C:plasma membrane"/>
    <property type="evidence" value="ECO:0007669"/>
    <property type="project" value="UniProtKB-SubCell"/>
</dbReference>
<dbReference type="PRINTS" id="PR00951">
    <property type="entry name" value="FLGBIOSNFLIP"/>
</dbReference>
<evidence type="ECO:0000256" key="7">
    <source>
        <dbReference type="ARBA" id="ARBA00022927"/>
    </source>
</evidence>
<keyword evidence="9 12" id="KW-0472">Membrane</keyword>
<accession>A0A1H0BNT9</accession>
<dbReference type="AlphaFoldDB" id="A0A1H0BNT9"/>
<dbReference type="PROSITE" id="PS01060">
    <property type="entry name" value="FLIP_1"/>
    <property type="match status" value="1"/>
</dbReference>
<comment type="similarity">
    <text evidence="1 12">Belongs to the FliP/MopC/SpaP family.</text>
</comment>
<dbReference type="PANTHER" id="PTHR30587">
    <property type="entry name" value="FLAGELLAR BIOSYNTHETIC PROTEIN FLIP"/>
    <property type="match status" value="1"/>
</dbReference>
<dbReference type="STRING" id="206665.SAMN04488516_102236"/>
<dbReference type="GO" id="GO:0044781">
    <property type="term" value="P:bacterial-type flagellum organization"/>
    <property type="evidence" value="ECO:0007669"/>
    <property type="project" value="UniProtKB-UniRule"/>
</dbReference>
<evidence type="ECO:0000256" key="10">
    <source>
        <dbReference type="ARBA" id="ARBA00023143"/>
    </source>
</evidence>
<dbReference type="EMBL" id="FNIN01000002">
    <property type="protein sequence ID" value="SDN47235.1"/>
    <property type="molecule type" value="Genomic_DNA"/>
</dbReference>
<dbReference type="NCBIfam" id="TIGR01103">
    <property type="entry name" value="fliP"/>
    <property type="match status" value="1"/>
</dbReference>
<dbReference type="RefSeq" id="WP_234970942.1">
    <property type="nucleotide sequence ID" value="NZ_FNIN01000002.1"/>
</dbReference>
<proteinExistence type="inferred from homology"/>
<keyword evidence="5 12" id="KW-0812">Transmembrane</keyword>
<evidence type="ECO:0000256" key="2">
    <source>
        <dbReference type="ARBA" id="ARBA00021714"/>
    </source>
</evidence>
<evidence type="ECO:0000313" key="14">
    <source>
        <dbReference type="Proteomes" id="UP000199602"/>
    </source>
</evidence>
<feature type="transmembrane region" description="Helical" evidence="12">
    <location>
        <begin position="237"/>
        <end position="258"/>
    </location>
</feature>
<evidence type="ECO:0000256" key="11">
    <source>
        <dbReference type="ARBA" id="ARBA00023225"/>
    </source>
</evidence>
<keyword evidence="11 12" id="KW-1006">Bacterial flagellum protein export</keyword>
<protein>
    <recommendedName>
        <fullName evidence="2 12">Flagellar biosynthetic protein FliP</fullName>
    </recommendedName>
</protein>
<evidence type="ECO:0000256" key="12">
    <source>
        <dbReference type="RuleBase" id="RU362069"/>
    </source>
</evidence>
<gene>
    <name evidence="12" type="primary">fliP</name>
    <name evidence="13" type="ORF">SAMN04488516_102236</name>
</gene>
<keyword evidence="3 12" id="KW-0813">Transport</keyword>
<keyword evidence="10" id="KW-0975">Bacterial flagellum</keyword>
<name>A0A1H0BNT9_9BACT</name>
<comment type="function">
    <text evidence="12">Plays a role in the flagellum-specific transport system.</text>
</comment>
<evidence type="ECO:0000256" key="1">
    <source>
        <dbReference type="ARBA" id="ARBA00006257"/>
    </source>
</evidence>
<dbReference type="InterPro" id="IPR005837">
    <property type="entry name" value="FliP"/>
</dbReference>
<reference evidence="13 14" key="1">
    <citation type="submission" date="2016-10" db="EMBL/GenBank/DDBJ databases">
        <authorList>
            <person name="de Groot N.N."/>
        </authorList>
    </citation>
    <scope>NUCLEOTIDE SEQUENCE [LARGE SCALE GENOMIC DNA]</scope>
    <source>
        <strain evidence="13 14">DSM 15269</strain>
    </source>
</reference>
<evidence type="ECO:0000256" key="3">
    <source>
        <dbReference type="ARBA" id="ARBA00022448"/>
    </source>
</evidence>
<dbReference type="PANTHER" id="PTHR30587:SF0">
    <property type="entry name" value="FLAGELLAR BIOSYNTHETIC PROTEIN FLIP"/>
    <property type="match status" value="1"/>
</dbReference>
<evidence type="ECO:0000256" key="5">
    <source>
        <dbReference type="ARBA" id="ARBA00022692"/>
    </source>
</evidence>
<dbReference type="PRINTS" id="PR01302">
    <property type="entry name" value="TYPE3IMPPROT"/>
</dbReference>
<comment type="subcellular location">
    <subcellularLocation>
        <location evidence="12">Cell membrane</location>
        <topology evidence="12">Multi-pass membrane protein</topology>
    </subcellularLocation>
    <subcellularLocation>
        <location evidence="12">Bacterial flagellum basal body</location>
    </subcellularLocation>
</comment>
<dbReference type="GO" id="GO:0009425">
    <property type="term" value="C:bacterial-type flagellum basal body"/>
    <property type="evidence" value="ECO:0007669"/>
    <property type="project" value="UniProtKB-SubCell"/>
</dbReference>
<keyword evidence="13" id="KW-0969">Cilium</keyword>
<organism evidence="13 14">
    <name type="scientific">Desulfonauticus submarinus</name>
    <dbReference type="NCBI Taxonomy" id="206665"/>
    <lineage>
        <taxon>Bacteria</taxon>
        <taxon>Pseudomonadati</taxon>
        <taxon>Thermodesulfobacteriota</taxon>
        <taxon>Desulfovibrionia</taxon>
        <taxon>Desulfovibrionales</taxon>
        <taxon>Desulfonauticaceae</taxon>
        <taxon>Desulfonauticus</taxon>
    </lineage>
</organism>
<keyword evidence="7 12" id="KW-0653">Protein transport</keyword>
<feature type="transmembrane region" description="Helical" evidence="12">
    <location>
        <begin position="205"/>
        <end position="225"/>
    </location>
</feature>
<evidence type="ECO:0000256" key="9">
    <source>
        <dbReference type="ARBA" id="ARBA00023136"/>
    </source>
</evidence>
<keyword evidence="14" id="KW-1185">Reference proteome</keyword>
<dbReference type="Pfam" id="PF00813">
    <property type="entry name" value="FliP"/>
    <property type="match status" value="1"/>
</dbReference>
<keyword evidence="13" id="KW-0282">Flagellum</keyword>
<dbReference type="InterPro" id="IPR005838">
    <property type="entry name" value="T3SS_IM_P"/>
</dbReference>
<keyword evidence="8 12" id="KW-1133">Transmembrane helix</keyword>
<keyword evidence="6 12" id="KW-1005">Bacterial flagellum biogenesis</keyword>
<dbReference type="GO" id="GO:0009306">
    <property type="term" value="P:protein secretion"/>
    <property type="evidence" value="ECO:0007669"/>
    <property type="project" value="UniProtKB-UniRule"/>
</dbReference>
<evidence type="ECO:0000256" key="8">
    <source>
        <dbReference type="ARBA" id="ARBA00022989"/>
    </source>
</evidence>
<comment type="caution">
    <text evidence="12">Lacks conserved residue(s) required for the propagation of feature annotation.</text>
</comment>
<dbReference type="Proteomes" id="UP000199602">
    <property type="component" value="Unassembled WGS sequence"/>
</dbReference>
<evidence type="ECO:0000256" key="6">
    <source>
        <dbReference type="ARBA" id="ARBA00022795"/>
    </source>
</evidence>
<dbReference type="PROSITE" id="PS01061">
    <property type="entry name" value="FLIP_2"/>
    <property type="match status" value="1"/>
</dbReference>
<feature type="transmembrane region" description="Helical" evidence="12">
    <location>
        <begin position="62"/>
        <end position="92"/>
    </location>
</feature>
<keyword evidence="4 12" id="KW-1003">Cell membrane</keyword>
<sequence length="262" mass="29605">MIKMRTLVRYWNKNKILVLNLFFFIFLPTVLWAAEGPTLPTITLKLAAGQTEPEKVSVLLEILFLLTVLSLAPAIILTLTSFTRIIVVFSFLRHALGTQQMPPNQVLIALAIFMTAAIMAPVGKQINESALQPYLHEEIGYKEALKRAEQPLRAFLFKHTREKDLSIFYAITGLKRPETKEDVPTLLLLPAYMISELKTGFEIGFLIYIPFLILDMVVASILLSMGMMMLPPIMISLPFKILLFVMVDGWNLLVGSLVNSFY</sequence>
<evidence type="ECO:0000313" key="13">
    <source>
        <dbReference type="EMBL" id="SDN47235.1"/>
    </source>
</evidence>
<keyword evidence="13" id="KW-0966">Cell projection</keyword>
<evidence type="ECO:0000256" key="4">
    <source>
        <dbReference type="ARBA" id="ARBA00022475"/>
    </source>
</evidence>